<accession>A0A4U1B7B8</accession>
<evidence type="ECO:0000256" key="6">
    <source>
        <dbReference type="ARBA" id="ARBA00022692"/>
    </source>
</evidence>
<feature type="transmembrane region" description="Helical" evidence="9">
    <location>
        <begin position="144"/>
        <end position="168"/>
    </location>
</feature>
<dbReference type="AlphaFoldDB" id="A0A4U1B7B8"/>
<comment type="similarity">
    <text evidence="2 9">Belongs to the ABC-2 integral membrane protein family.</text>
</comment>
<dbReference type="EMBL" id="SWDB01000010">
    <property type="protein sequence ID" value="TKB46109.1"/>
    <property type="molecule type" value="Genomic_DNA"/>
</dbReference>
<dbReference type="Proteomes" id="UP000307999">
    <property type="component" value="Unassembled WGS sequence"/>
</dbReference>
<feature type="transmembrane region" description="Helical" evidence="9">
    <location>
        <begin position="60"/>
        <end position="78"/>
    </location>
</feature>
<dbReference type="InterPro" id="IPR013525">
    <property type="entry name" value="ABC2_TM"/>
</dbReference>
<keyword evidence="12" id="KW-1185">Reference proteome</keyword>
<comment type="subcellular location">
    <subcellularLocation>
        <location evidence="1 9">Cell inner membrane</location>
        <topology evidence="1 9">Multi-pass membrane protein</topology>
    </subcellularLocation>
</comment>
<evidence type="ECO:0000256" key="2">
    <source>
        <dbReference type="ARBA" id="ARBA00007783"/>
    </source>
</evidence>
<organism evidence="11 12">
    <name type="scientific">Thalassotalea mangrovi</name>
    <dbReference type="NCBI Taxonomy" id="2572245"/>
    <lineage>
        <taxon>Bacteria</taxon>
        <taxon>Pseudomonadati</taxon>
        <taxon>Pseudomonadota</taxon>
        <taxon>Gammaproteobacteria</taxon>
        <taxon>Alteromonadales</taxon>
        <taxon>Colwelliaceae</taxon>
        <taxon>Thalassotalea</taxon>
    </lineage>
</organism>
<dbReference type="PROSITE" id="PS51012">
    <property type="entry name" value="ABC_TM2"/>
    <property type="match status" value="1"/>
</dbReference>
<keyword evidence="6 9" id="KW-0812">Transmembrane</keyword>
<dbReference type="PRINTS" id="PR00164">
    <property type="entry name" value="ABC2TRNSPORT"/>
</dbReference>
<feature type="transmembrane region" description="Helical" evidence="9">
    <location>
        <begin position="175"/>
        <end position="196"/>
    </location>
</feature>
<evidence type="ECO:0000256" key="3">
    <source>
        <dbReference type="ARBA" id="ARBA00022448"/>
    </source>
</evidence>
<evidence type="ECO:0000256" key="7">
    <source>
        <dbReference type="ARBA" id="ARBA00022989"/>
    </source>
</evidence>
<dbReference type="PANTHER" id="PTHR30413:SF8">
    <property type="entry name" value="TRANSPORT PERMEASE PROTEIN"/>
    <property type="match status" value="1"/>
</dbReference>
<dbReference type="GO" id="GO:0015920">
    <property type="term" value="P:lipopolysaccharide transport"/>
    <property type="evidence" value="ECO:0007669"/>
    <property type="project" value="TreeGrafter"/>
</dbReference>
<evidence type="ECO:0000256" key="4">
    <source>
        <dbReference type="ARBA" id="ARBA00022475"/>
    </source>
</evidence>
<reference evidence="11 12" key="1">
    <citation type="submission" date="2019-04" db="EMBL/GenBank/DDBJ databases">
        <title>Thalassotalea guangxiensis sp. nov., isolated from sediment of the coastal wetland.</title>
        <authorList>
            <person name="Zheng S."/>
            <person name="Zhang D."/>
        </authorList>
    </citation>
    <scope>NUCLEOTIDE SEQUENCE [LARGE SCALE GENOMIC DNA]</scope>
    <source>
        <strain evidence="11 12">ZS-4</strain>
    </source>
</reference>
<protein>
    <recommendedName>
        <fullName evidence="9">Transport permease protein</fullName>
    </recommendedName>
</protein>
<evidence type="ECO:0000256" key="1">
    <source>
        <dbReference type="ARBA" id="ARBA00004429"/>
    </source>
</evidence>
<evidence type="ECO:0000256" key="8">
    <source>
        <dbReference type="ARBA" id="ARBA00023136"/>
    </source>
</evidence>
<evidence type="ECO:0000256" key="5">
    <source>
        <dbReference type="ARBA" id="ARBA00022519"/>
    </source>
</evidence>
<proteinExistence type="inferred from homology"/>
<keyword evidence="3 9" id="KW-0813">Transport</keyword>
<sequence>MIKRNSWQIMADTVNALLLREVKTRFGSNRLGYFWALFDPIAQVAFMATIFTLIGRESITGVPISLFLIVAILPYKLFSKLLPQLSAAVSSNKALFGYRQVAPIDPVITRLLIELVAFVVVYLLVALILTWLGIDAVPDDFLKLLLATLLLVVMCLGLGLALCSATIYWEDTPKLLSIVLMPMFFISGIFFCATMIPAKYWFLFDWNPVFHVMELSRDAFFSSYQTPVGDWAYLSVVSLGCLALGLGSYQINRLKFVTQ</sequence>
<dbReference type="Pfam" id="PF01061">
    <property type="entry name" value="ABC2_membrane"/>
    <property type="match status" value="1"/>
</dbReference>
<dbReference type="GO" id="GO:0140359">
    <property type="term" value="F:ABC-type transporter activity"/>
    <property type="evidence" value="ECO:0007669"/>
    <property type="project" value="InterPro"/>
</dbReference>
<comment type="caution">
    <text evidence="11">The sequence shown here is derived from an EMBL/GenBank/DDBJ whole genome shotgun (WGS) entry which is preliminary data.</text>
</comment>
<dbReference type="PANTHER" id="PTHR30413">
    <property type="entry name" value="INNER MEMBRANE TRANSPORT PERMEASE"/>
    <property type="match status" value="1"/>
</dbReference>
<dbReference type="RefSeq" id="WP_136735117.1">
    <property type="nucleotide sequence ID" value="NZ_SWDB01000010.1"/>
</dbReference>
<dbReference type="InterPro" id="IPR000412">
    <property type="entry name" value="ABC_2_transport"/>
</dbReference>
<keyword evidence="4 9" id="KW-1003">Cell membrane</keyword>
<dbReference type="OrthoDB" id="9814458at2"/>
<evidence type="ECO:0000313" key="11">
    <source>
        <dbReference type="EMBL" id="TKB46109.1"/>
    </source>
</evidence>
<feature type="transmembrane region" description="Helical" evidence="9">
    <location>
        <begin position="231"/>
        <end position="249"/>
    </location>
</feature>
<evidence type="ECO:0000313" key="12">
    <source>
        <dbReference type="Proteomes" id="UP000307999"/>
    </source>
</evidence>
<dbReference type="InterPro" id="IPR047817">
    <property type="entry name" value="ABC2_TM_bact-type"/>
</dbReference>
<keyword evidence="5" id="KW-0997">Cell inner membrane</keyword>
<feature type="domain" description="ABC transmembrane type-2" evidence="10">
    <location>
        <begin position="31"/>
        <end position="252"/>
    </location>
</feature>
<keyword evidence="8 9" id="KW-0472">Membrane</keyword>
<feature type="transmembrane region" description="Helical" evidence="9">
    <location>
        <begin position="33"/>
        <end position="54"/>
    </location>
</feature>
<evidence type="ECO:0000256" key="9">
    <source>
        <dbReference type="RuleBase" id="RU361157"/>
    </source>
</evidence>
<name>A0A4U1B7B8_9GAMM</name>
<evidence type="ECO:0000259" key="10">
    <source>
        <dbReference type="PROSITE" id="PS51012"/>
    </source>
</evidence>
<gene>
    <name evidence="11" type="ORF">E8M12_05630</name>
</gene>
<feature type="transmembrane region" description="Helical" evidence="9">
    <location>
        <begin position="111"/>
        <end position="132"/>
    </location>
</feature>
<keyword evidence="7 9" id="KW-1133">Transmembrane helix</keyword>
<dbReference type="GO" id="GO:0043190">
    <property type="term" value="C:ATP-binding cassette (ABC) transporter complex"/>
    <property type="evidence" value="ECO:0007669"/>
    <property type="project" value="InterPro"/>
</dbReference>